<proteinExistence type="inferred from homology"/>
<gene>
    <name evidence="5" type="ORF">KC19_12G177500</name>
</gene>
<reference evidence="5" key="1">
    <citation type="submission" date="2020-06" db="EMBL/GenBank/DDBJ databases">
        <title>WGS assembly of Ceratodon purpureus strain R40.</title>
        <authorList>
            <person name="Carey S.B."/>
            <person name="Jenkins J."/>
            <person name="Shu S."/>
            <person name="Lovell J.T."/>
            <person name="Sreedasyam A."/>
            <person name="Maumus F."/>
            <person name="Tiley G.P."/>
            <person name="Fernandez-Pozo N."/>
            <person name="Barry K."/>
            <person name="Chen C."/>
            <person name="Wang M."/>
            <person name="Lipzen A."/>
            <person name="Daum C."/>
            <person name="Saski C.A."/>
            <person name="Payton A.C."/>
            <person name="Mcbreen J.C."/>
            <person name="Conrad R.E."/>
            <person name="Kollar L.M."/>
            <person name="Olsson S."/>
            <person name="Huttunen S."/>
            <person name="Landis J.B."/>
            <person name="Wickett N.J."/>
            <person name="Johnson M.G."/>
            <person name="Rensing S.A."/>
            <person name="Grimwood J."/>
            <person name="Schmutz J."/>
            <person name="Mcdaniel S.F."/>
        </authorList>
    </citation>
    <scope>NUCLEOTIDE SEQUENCE</scope>
    <source>
        <strain evidence="5">R40</strain>
    </source>
</reference>
<evidence type="ECO:0000256" key="3">
    <source>
        <dbReference type="RuleBase" id="RU003616"/>
    </source>
</evidence>
<feature type="domain" description="SHSP" evidence="4">
    <location>
        <begin position="13"/>
        <end position="126"/>
    </location>
</feature>
<evidence type="ECO:0000313" key="5">
    <source>
        <dbReference type="EMBL" id="KAG0555555.1"/>
    </source>
</evidence>
<keyword evidence="1" id="KW-0346">Stress response</keyword>
<evidence type="ECO:0000259" key="4">
    <source>
        <dbReference type="PROSITE" id="PS01031"/>
    </source>
</evidence>
<dbReference type="AlphaFoldDB" id="A0A8T0GA02"/>
<dbReference type="InterPro" id="IPR031107">
    <property type="entry name" value="Small_HSP"/>
</dbReference>
<evidence type="ECO:0000313" key="6">
    <source>
        <dbReference type="Proteomes" id="UP000822688"/>
    </source>
</evidence>
<accession>A0A8T0GA02</accession>
<dbReference type="PROSITE" id="PS01031">
    <property type="entry name" value="SHSP"/>
    <property type="match status" value="1"/>
</dbReference>
<evidence type="ECO:0000256" key="2">
    <source>
        <dbReference type="PROSITE-ProRule" id="PRU00285"/>
    </source>
</evidence>
<dbReference type="SUPFAM" id="SSF49764">
    <property type="entry name" value="HSP20-like chaperones"/>
    <property type="match status" value="1"/>
</dbReference>
<dbReference type="Proteomes" id="UP000822688">
    <property type="component" value="Chromosome 12"/>
</dbReference>
<comment type="caution">
    <text evidence="5">The sequence shown here is derived from an EMBL/GenBank/DDBJ whole genome shotgun (WGS) entry which is preliminary data.</text>
</comment>
<dbReference type="Pfam" id="PF00011">
    <property type="entry name" value="HSP20"/>
    <property type="match status" value="1"/>
</dbReference>
<dbReference type="EMBL" id="CM026433">
    <property type="protein sequence ID" value="KAG0555555.1"/>
    <property type="molecule type" value="Genomic_DNA"/>
</dbReference>
<comment type="similarity">
    <text evidence="2 3">Belongs to the small heat shock protein (HSP20) family.</text>
</comment>
<dbReference type="InterPro" id="IPR002068">
    <property type="entry name" value="A-crystallin/Hsp20_dom"/>
</dbReference>
<sequence length="126" mass="14729">MDFGTMINNLRRGCLFTHNPQVDWRETYDAHILKADMPGFKEEDVKVQVLDSKTLEIKGERKKEELKEGDTWLFNERPSGDFSRKFKIPSWTDKAKMRAHVQDGVLTVEIPKRYSDKPIVTPIEFS</sequence>
<dbReference type="Gene3D" id="2.60.40.790">
    <property type="match status" value="1"/>
</dbReference>
<dbReference type="InterPro" id="IPR008978">
    <property type="entry name" value="HSP20-like_chaperone"/>
</dbReference>
<dbReference type="PANTHER" id="PTHR11527">
    <property type="entry name" value="HEAT-SHOCK PROTEIN 20 FAMILY MEMBER"/>
    <property type="match status" value="1"/>
</dbReference>
<evidence type="ECO:0000256" key="1">
    <source>
        <dbReference type="ARBA" id="ARBA00023016"/>
    </source>
</evidence>
<keyword evidence="6" id="KW-1185">Reference proteome</keyword>
<protein>
    <recommendedName>
        <fullName evidence="4">SHSP domain-containing protein</fullName>
    </recommendedName>
</protein>
<organism evidence="5 6">
    <name type="scientific">Ceratodon purpureus</name>
    <name type="common">Fire moss</name>
    <name type="synonym">Dicranum purpureum</name>
    <dbReference type="NCBI Taxonomy" id="3225"/>
    <lineage>
        <taxon>Eukaryota</taxon>
        <taxon>Viridiplantae</taxon>
        <taxon>Streptophyta</taxon>
        <taxon>Embryophyta</taxon>
        <taxon>Bryophyta</taxon>
        <taxon>Bryophytina</taxon>
        <taxon>Bryopsida</taxon>
        <taxon>Dicranidae</taxon>
        <taxon>Pseudoditrichales</taxon>
        <taxon>Ditrichaceae</taxon>
        <taxon>Ceratodon</taxon>
    </lineage>
</organism>
<name>A0A8T0GA02_CERPU</name>